<dbReference type="AlphaFoldDB" id="A0A0G3BR50"/>
<feature type="chain" id="PRO_5002551733" evidence="1">
    <location>
        <begin position="21"/>
        <end position="123"/>
    </location>
</feature>
<reference evidence="2 3" key="1">
    <citation type="submission" date="2015-05" db="EMBL/GenBank/DDBJ databases">
        <authorList>
            <person name="Tang B."/>
            <person name="Yu Y."/>
        </authorList>
    </citation>
    <scope>NUCLEOTIDE SEQUENCE [LARGE SCALE GENOMIC DNA]</scope>
    <source>
        <strain evidence="2 3">DSM 7029</strain>
    </source>
</reference>
<keyword evidence="3" id="KW-1185">Reference proteome</keyword>
<dbReference type="InterPro" id="IPR055013">
    <property type="entry name" value="CzcI"/>
</dbReference>
<sequence length="123" mass="13524">MRRWLSIFFLVLLPLQFSWAAAASYCQHESGSGVRHFGHHEHVHQGASAAVDAADDNTGEAGQLFGLDDVDCASCHFGCSQPVTSCLDLPLASAPDPVWVAVLPDLLEFQWSEPIERPNWHRA</sequence>
<dbReference type="GO" id="GO:0046686">
    <property type="term" value="P:response to cadmium ion"/>
    <property type="evidence" value="ECO:0007669"/>
    <property type="project" value="InterPro"/>
</dbReference>
<dbReference type="EMBL" id="CP011371">
    <property type="protein sequence ID" value="AKJ31899.1"/>
    <property type="molecule type" value="Genomic_DNA"/>
</dbReference>
<evidence type="ECO:0000313" key="2">
    <source>
        <dbReference type="EMBL" id="AKJ31899.1"/>
    </source>
</evidence>
<accession>A0A0G3BR50</accession>
<protein>
    <submittedName>
        <fullName evidence="2">Cobalt-zinc-cadmium resistance protein</fullName>
    </submittedName>
</protein>
<proteinExistence type="predicted"/>
<evidence type="ECO:0000256" key="1">
    <source>
        <dbReference type="SAM" id="SignalP"/>
    </source>
</evidence>
<evidence type="ECO:0000313" key="3">
    <source>
        <dbReference type="Proteomes" id="UP000035352"/>
    </source>
</evidence>
<dbReference type="OrthoDB" id="6717343at2"/>
<dbReference type="STRING" id="413882.AAW51_5208"/>
<dbReference type="KEGG" id="pbh:AAW51_5208"/>
<name>A0A0G3BR50_9BURK</name>
<gene>
    <name evidence="2" type="ORF">AAW51_5208</name>
</gene>
<dbReference type="Proteomes" id="UP000035352">
    <property type="component" value="Chromosome"/>
</dbReference>
<organism evidence="2 3">
    <name type="scientific">Caldimonas brevitalea</name>
    <dbReference type="NCBI Taxonomy" id="413882"/>
    <lineage>
        <taxon>Bacteria</taxon>
        <taxon>Pseudomonadati</taxon>
        <taxon>Pseudomonadota</taxon>
        <taxon>Betaproteobacteria</taxon>
        <taxon>Burkholderiales</taxon>
        <taxon>Sphaerotilaceae</taxon>
        <taxon>Caldimonas</taxon>
    </lineage>
</organism>
<feature type="signal peptide" evidence="1">
    <location>
        <begin position="1"/>
        <end position="20"/>
    </location>
</feature>
<dbReference type="NCBIfam" id="NF045614">
    <property type="entry name" value="efflu_CzcI_Cupr"/>
    <property type="match status" value="1"/>
</dbReference>
<keyword evidence="1" id="KW-0732">Signal</keyword>
<dbReference type="RefSeq" id="WP_047196933.1">
    <property type="nucleotide sequence ID" value="NZ_CP011371.1"/>
</dbReference>